<proteinExistence type="predicted"/>
<name>A0A0F7L6X4_9VIRU</name>
<reference evidence="2" key="1">
    <citation type="journal article" date="2015" name="Front. Microbiol.">
        <title>Combining genomic sequencing methods to explore viral diversity and reveal potential virus-host interactions.</title>
        <authorList>
            <person name="Chow C.E."/>
            <person name="Winget D.M."/>
            <person name="White R.A.III."/>
            <person name="Hallam S.J."/>
            <person name="Suttle C.A."/>
        </authorList>
    </citation>
    <scope>NUCLEOTIDE SEQUENCE</scope>
    <source>
        <strain evidence="2">Anoxic2_5</strain>
    </source>
</reference>
<accession>A0A0F7L6X4</accession>
<dbReference type="EMBL" id="KR029589">
    <property type="protein sequence ID" value="AKH47207.1"/>
    <property type="molecule type" value="Genomic_DNA"/>
</dbReference>
<protein>
    <submittedName>
        <fullName evidence="2">Uncharacterized protein</fullName>
    </submittedName>
</protein>
<reference evidence="2" key="2">
    <citation type="submission" date="2015-03" db="EMBL/GenBank/DDBJ databases">
        <authorList>
            <person name="Chow C.-E.T."/>
            <person name="Winget D.M."/>
            <person name="White R.A.III."/>
            <person name="Hallam S.J."/>
            <person name="Suttle C.A."/>
        </authorList>
    </citation>
    <scope>NUCLEOTIDE SEQUENCE</scope>
    <source>
        <strain evidence="2">Anoxic2_5</strain>
    </source>
</reference>
<evidence type="ECO:0000256" key="1">
    <source>
        <dbReference type="SAM" id="MobiDB-lite"/>
    </source>
</evidence>
<organism evidence="2">
    <name type="scientific">uncultured marine virus</name>
    <dbReference type="NCBI Taxonomy" id="186617"/>
    <lineage>
        <taxon>Viruses</taxon>
        <taxon>environmental samples</taxon>
    </lineage>
</organism>
<evidence type="ECO:0000313" key="2">
    <source>
        <dbReference type="EMBL" id="AKH47207.1"/>
    </source>
</evidence>
<sequence length="66" mass="7272">MVALAGLPCIRSWTRRTSILTRTTPHPCPSRMWGRSERRHPAIHQSAPALDGAGIRPAHPPRGAEQ</sequence>
<feature type="region of interest" description="Disordered" evidence="1">
    <location>
        <begin position="21"/>
        <end position="66"/>
    </location>
</feature>